<dbReference type="InterPro" id="IPR006638">
    <property type="entry name" value="Elp3/MiaA/NifB-like_rSAM"/>
</dbReference>
<dbReference type="SFLD" id="SFLDS00029">
    <property type="entry name" value="Radical_SAM"/>
    <property type="match status" value="1"/>
</dbReference>
<gene>
    <name evidence="6" type="ORF">Cpap_0999</name>
</gene>
<dbReference type="OrthoDB" id="7021155at2"/>
<dbReference type="GO" id="GO:0051536">
    <property type="term" value="F:iron-sulfur cluster binding"/>
    <property type="evidence" value="ECO:0007669"/>
    <property type="project" value="UniProtKB-KW"/>
</dbReference>
<protein>
    <submittedName>
        <fullName evidence="6">Radical SAM domain protein</fullName>
    </submittedName>
</protein>
<proteinExistence type="predicted"/>
<dbReference type="eggNOG" id="COG0535">
    <property type="taxonomic scope" value="Bacteria"/>
</dbReference>
<evidence type="ECO:0000256" key="2">
    <source>
        <dbReference type="ARBA" id="ARBA00022723"/>
    </source>
</evidence>
<dbReference type="AlphaFoldDB" id="F1TFZ8"/>
<dbReference type="InterPro" id="IPR023885">
    <property type="entry name" value="4Fe4S-binding_SPASM_dom"/>
</dbReference>
<reference evidence="6" key="1">
    <citation type="submission" date="2009-07" db="EMBL/GenBank/DDBJ databases">
        <authorList>
            <consortium name="US DOE Joint Genome Institute (JGI-PGF)"/>
            <person name="Lucas S."/>
            <person name="Copeland A."/>
            <person name="Lapidus A."/>
            <person name="Glavina del Rio T."/>
            <person name="Tice H."/>
            <person name="Bruce D."/>
            <person name="Goodwin L."/>
            <person name="Pitluck S."/>
            <person name="Larimer F."/>
            <person name="Land M.L."/>
            <person name="Mouttaki H."/>
            <person name="He Z."/>
            <person name="Zhou J."/>
            <person name="Hemme C.L."/>
        </authorList>
    </citation>
    <scope>NUCLEOTIDE SEQUENCE</scope>
    <source>
        <strain evidence="6">DSM 2782</strain>
    </source>
</reference>
<keyword evidence="4" id="KW-0411">Iron-sulfur</keyword>
<accession>F1TFZ8</accession>
<dbReference type="GO" id="GO:0003824">
    <property type="term" value="F:catalytic activity"/>
    <property type="evidence" value="ECO:0007669"/>
    <property type="project" value="InterPro"/>
</dbReference>
<dbReference type="CDD" id="cd21109">
    <property type="entry name" value="SPASM"/>
    <property type="match status" value="1"/>
</dbReference>
<dbReference type="SUPFAM" id="SSF102114">
    <property type="entry name" value="Radical SAM enzymes"/>
    <property type="match status" value="1"/>
</dbReference>
<evidence type="ECO:0000256" key="1">
    <source>
        <dbReference type="ARBA" id="ARBA00022691"/>
    </source>
</evidence>
<dbReference type="InterPro" id="IPR007197">
    <property type="entry name" value="rSAM"/>
</dbReference>
<evidence type="ECO:0000256" key="3">
    <source>
        <dbReference type="ARBA" id="ARBA00023004"/>
    </source>
</evidence>
<dbReference type="PROSITE" id="PS51918">
    <property type="entry name" value="RADICAL_SAM"/>
    <property type="match status" value="1"/>
</dbReference>
<dbReference type="Gene3D" id="3.20.20.70">
    <property type="entry name" value="Aldolase class I"/>
    <property type="match status" value="1"/>
</dbReference>
<dbReference type="GO" id="GO:0046872">
    <property type="term" value="F:metal ion binding"/>
    <property type="evidence" value="ECO:0007669"/>
    <property type="project" value="UniProtKB-KW"/>
</dbReference>
<dbReference type="InterPro" id="IPR013785">
    <property type="entry name" value="Aldolase_TIM"/>
</dbReference>
<reference evidence="6" key="2">
    <citation type="submission" date="2011-01" db="EMBL/GenBank/DDBJ databases">
        <title>The Non-contiguous Finished genome of Clostridium papyrosolvens.</title>
        <authorList>
            <person name="Lucas S."/>
            <person name="Copeland A."/>
            <person name="Lapidus A."/>
            <person name="Cheng J.-F."/>
            <person name="Goodwin L."/>
            <person name="Pitluck S."/>
            <person name="Misra M."/>
            <person name="Chertkov O."/>
            <person name="Detter J.C."/>
            <person name="Han C."/>
            <person name="Tapia R."/>
            <person name="Land M."/>
            <person name="Hauser L."/>
            <person name="Kyrpides N."/>
            <person name="Ivanova N."/>
            <person name="Pagani I."/>
            <person name="Mouttaki H."/>
            <person name="He Z."/>
            <person name="Zhou J."/>
            <person name="Hemme C.L."/>
            <person name="Woyke T."/>
        </authorList>
    </citation>
    <scope>NUCLEOTIDE SEQUENCE [LARGE SCALE GENOMIC DNA]</scope>
    <source>
        <strain evidence="6">DSM 2782</strain>
    </source>
</reference>
<dbReference type="SMART" id="SM00729">
    <property type="entry name" value="Elp3"/>
    <property type="match status" value="1"/>
</dbReference>
<keyword evidence="1" id="KW-0949">S-adenosyl-L-methionine</keyword>
<dbReference type="Pfam" id="PF04055">
    <property type="entry name" value="Radical_SAM"/>
    <property type="match status" value="1"/>
</dbReference>
<dbReference type="InterPro" id="IPR058240">
    <property type="entry name" value="rSAM_sf"/>
</dbReference>
<comment type="caution">
    <text evidence="6">The sequence shown here is derived from an EMBL/GenBank/DDBJ whole genome shotgun (WGS) entry which is preliminary data.</text>
</comment>
<keyword evidence="7" id="KW-1185">Reference proteome</keyword>
<dbReference type="Pfam" id="PF13186">
    <property type="entry name" value="SPASM"/>
    <property type="match status" value="1"/>
</dbReference>
<evidence type="ECO:0000259" key="5">
    <source>
        <dbReference type="PROSITE" id="PS51918"/>
    </source>
</evidence>
<dbReference type="EMBL" id="ACXX02000012">
    <property type="protein sequence ID" value="EGD46617.1"/>
    <property type="molecule type" value="Genomic_DNA"/>
</dbReference>
<dbReference type="Proteomes" id="UP000003860">
    <property type="component" value="Unassembled WGS sequence"/>
</dbReference>
<sequence>MLALKDDIAVGYSSQRAVLVDISDRLPTKYLNTKSSLVLFAVLNFDDDKGSIDFLREYAVFPDKKDIQDSIAKLVDELKDYLVRIDYQEPRSNISLQRLIGEKTNQIANKYRLDYPVKLVWVPTWKCNRNCLYCGVAKVTPSQVEEQIPLPVMLERFQEAVDRGVKLVNIHGGDPLFCYNDGIYEIIHLLTENNVKVNLSTKNRISEEKALHLKNAGLKRIQLSIDTTKSGLLEKLYGEPNYLAGFEESIRNLKNTGIGITVNVVISNLNYKDVPELLTYLSQLEVGQVSLSNFRKGQINSQDYSLDNKQQMWLFKEIRKIRKSLNFFDFTYTPFTPPAKSAAKKPVCDSGRISLMFLPDGRGCYCDFLSEDERFLFGNLKEQTIEEVWNSDALKSLLNPPPKVLEESGCTGCDGLEYCIERGFCFLTSVSKEMFSPDFKSMECFARKVDA</sequence>
<dbReference type="SFLD" id="SFLDG01067">
    <property type="entry name" value="SPASM/twitch_domain_containing"/>
    <property type="match status" value="1"/>
</dbReference>
<evidence type="ECO:0000313" key="7">
    <source>
        <dbReference type="Proteomes" id="UP000003860"/>
    </source>
</evidence>
<dbReference type="PANTHER" id="PTHR11228">
    <property type="entry name" value="RADICAL SAM DOMAIN PROTEIN"/>
    <property type="match status" value="1"/>
</dbReference>
<name>F1TFZ8_9FIRM</name>
<evidence type="ECO:0000256" key="4">
    <source>
        <dbReference type="ARBA" id="ARBA00023014"/>
    </source>
</evidence>
<dbReference type="STRING" id="588581.Cpap_0999"/>
<feature type="domain" description="Radical SAM core" evidence="5">
    <location>
        <begin position="112"/>
        <end position="329"/>
    </location>
</feature>
<keyword evidence="2" id="KW-0479">Metal-binding</keyword>
<evidence type="ECO:0000313" key="6">
    <source>
        <dbReference type="EMBL" id="EGD46617.1"/>
    </source>
</evidence>
<dbReference type="RefSeq" id="WP_004621007.1">
    <property type="nucleotide sequence ID" value="NZ_ACXX02000012.1"/>
</dbReference>
<dbReference type="InterPro" id="IPR050377">
    <property type="entry name" value="Radical_SAM_PqqE_MftC-like"/>
</dbReference>
<organism evidence="6 7">
    <name type="scientific">Ruminiclostridium papyrosolvens DSM 2782</name>
    <dbReference type="NCBI Taxonomy" id="588581"/>
    <lineage>
        <taxon>Bacteria</taxon>
        <taxon>Bacillati</taxon>
        <taxon>Bacillota</taxon>
        <taxon>Clostridia</taxon>
        <taxon>Eubacteriales</taxon>
        <taxon>Oscillospiraceae</taxon>
        <taxon>Ruminiclostridium</taxon>
    </lineage>
</organism>
<dbReference type="PANTHER" id="PTHR11228:SF7">
    <property type="entry name" value="PQQA PEPTIDE CYCLASE"/>
    <property type="match status" value="1"/>
</dbReference>
<dbReference type="CDD" id="cd01335">
    <property type="entry name" value="Radical_SAM"/>
    <property type="match status" value="1"/>
</dbReference>
<keyword evidence="3" id="KW-0408">Iron</keyword>